<reference evidence="1" key="1">
    <citation type="journal article" date="2020" name="Nature">
        <title>Giant virus diversity and host interactions through global metagenomics.</title>
        <authorList>
            <person name="Schulz F."/>
            <person name="Roux S."/>
            <person name="Paez-Espino D."/>
            <person name="Jungbluth S."/>
            <person name="Walsh D.A."/>
            <person name="Denef V.J."/>
            <person name="McMahon K.D."/>
            <person name="Konstantinidis K.T."/>
            <person name="Eloe-Fadrosh E.A."/>
            <person name="Kyrpides N.C."/>
            <person name="Woyke T."/>
        </authorList>
    </citation>
    <scope>NUCLEOTIDE SEQUENCE</scope>
    <source>
        <strain evidence="1">GVMAG-S-1040241-154</strain>
    </source>
</reference>
<dbReference type="AlphaFoldDB" id="A0A6C0JN41"/>
<protein>
    <submittedName>
        <fullName evidence="1">Uncharacterized protein</fullName>
    </submittedName>
</protein>
<sequence length="144" mass="16865">MSTSTKGDGNSFISNVLNNNIEPSEDELESLKSMVNEWFKLDDQIRKLQIAIKERKVHQKALNGKIEQFMFNYKYKDLNTQFGRIKANERKVKIPVKMSEIKEKILELKHLSGEELFNEIFNNERPTKIKQSIKRVIPSVNLQI</sequence>
<evidence type="ECO:0000313" key="1">
    <source>
        <dbReference type="EMBL" id="QHU07195.1"/>
    </source>
</evidence>
<name>A0A6C0JN41_9ZZZZ</name>
<dbReference type="EMBL" id="MN740684">
    <property type="protein sequence ID" value="QHU07195.1"/>
    <property type="molecule type" value="Genomic_DNA"/>
</dbReference>
<accession>A0A6C0JN41</accession>
<organism evidence="1">
    <name type="scientific">viral metagenome</name>
    <dbReference type="NCBI Taxonomy" id="1070528"/>
    <lineage>
        <taxon>unclassified sequences</taxon>
        <taxon>metagenomes</taxon>
        <taxon>organismal metagenomes</taxon>
    </lineage>
</organism>
<proteinExistence type="predicted"/>